<gene>
    <name evidence="1" type="ORF">TAT_000038500</name>
    <name evidence="2" type="ORF">TAV_000038100</name>
</gene>
<sequence length="452" mass="53310">MFNINCIKCVVYALSSNINHNIKLIYLNRLMSVIVTSKNRKKKRNKNIVTSVIIKELIKIISNNGSENGEMCKVITDVLIYIYSIIKDKNIVTNALIKELNGYVKNLNHLLILLQNINNKNKTNVIVVRIYNLVLNNKTLLENLNNVKLIIFFILLTFNHLYNGDECVKNILTKKLFNYNVNDREFYKDHEDFHNFINFVLNLKDLTLINSVITIEVLYISEDLRNYIKIDENFIENLKYLSNDVVLYVLLYNISPNHHLMIDNVNIMLQNNLTKPQLILMHKFMNYIIHNDLRLLDESFIANINNLLPRITDVKLVNLILLYTIKFKVDIIEESVIKCLNGDSFTVILLMLLNKFEFDDEFFLKIINELMNSYTFDEVNWTILLLILINNNYYINTVMFNIFLQHSINNEEIKRDKRFNAFLSYIIDITRWPLESVTDYVFKNVLAPNLIN</sequence>
<dbReference type="VEuPathDB" id="PiroplasmaDB:TA21140"/>
<accession>A0A3B0MIY3</accession>
<reference evidence="2" key="1">
    <citation type="submission" date="2018-07" db="EMBL/GenBank/DDBJ databases">
        <authorList>
            <person name="Quirk P.G."/>
            <person name="Krulwich T.A."/>
        </authorList>
    </citation>
    <scope>NUCLEOTIDE SEQUENCE</scope>
    <source>
        <strain evidence="2">Anand</strain>
    </source>
</reference>
<protein>
    <submittedName>
        <fullName evidence="2">Uncharacterized protein</fullName>
    </submittedName>
</protein>
<evidence type="ECO:0000313" key="1">
    <source>
        <dbReference type="EMBL" id="SVP88524.1"/>
    </source>
</evidence>
<dbReference type="EMBL" id="UIVS01000001">
    <property type="protein sequence ID" value="SVP89684.1"/>
    <property type="molecule type" value="Genomic_DNA"/>
</dbReference>
<evidence type="ECO:0000313" key="2">
    <source>
        <dbReference type="EMBL" id="SVP89684.1"/>
    </source>
</evidence>
<dbReference type="AlphaFoldDB" id="A0A3B0MIY3"/>
<proteinExistence type="predicted"/>
<name>A0A3B0MIY3_THEAN</name>
<organism evidence="2">
    <name type="scientific">Theileria annulata</name>
    <dbReference type="NCBI Taxonomy" id="5874"/>
    <lineage>
        <taxon>Eukaryota</taxon>
        <taxon>Sar</taxon>
        <taxon>Alveolata</taxon>
        <taxon>Apicomplexa</taxon>
        <taxon>Aconoidasida</taxon>
        <taxon>Piroplasmida</taxon>
        <taxon>Theileriidae</taxon>
        <taxon>Theileria</taxon>
    </lineage>
</organism>
<dbReference type="EMBL" id="UIVT01000001">
    <property type="protein sequence ID" value="SVP88524.1"/>
    <property type="molecule type" value="Genomic_DNA"/>
</dbReference>